<keyword evidence="3" id="KW-1185">Reference proteome</keyword>
<sequence length="307" mass="35075">MTSKSLKPRRVSLKSAFGKRYDKNHTPPDHLPEPFESNDKPQRDANSSRRTSNRVSKHQASEKHNSPSSILADGFAASLDQYRNDIHNSVSKDLDDVEKEMCTSLADLTNDLDDHIERLLKVEEPLQKPFNTETLSICTNPAGEHGEGKQQEVLLQDRMDDFRKLREDKEKTLCRLWDEWEDIQFQLVGLAAEVLGPDMLTFAQTSEEDMKPGQKGRLQDALRLAQNGPPDKDNQHESLEQDLEVFHEEMNQITTKTKRTVTEMQQVGVSRPFGDNLYTDQAAQQYTVQKNKLCKGLHRHIELLAAL</sequence>
<dbReference type="AlphaFoldDB" id="A0AAN6E1X3"/>
<dbReference type="EMBL" id="MU404351">
    <property type="protein sequence ID" value="KAI1616396.1"/>
    <property type="molecule type" value="Genomic_DNA"/>
</dbReference>
<dbReference type="Proteomes" id="UP001203852">
    <property type="component" value="Unassembled WGS sequence"/>
</dbReference>
<accession>A0AAN6E1X3</accession>
<comment type="caution">
    <text evidence="2">The sequence shown here is derived from an EMBL/GenBank/DDBJ whole genome shotgun (WGS) entry which is preliminary data.</text>
</comment>
<name>A0AAN6E1X3_9EURO</name>
<evidence type="ECO:0000256" key="1">
    <source>
        <dbReference type="SAM" id="MobiDB-lite"/>
    </source>
</evidence>
<evidence type="ECO:0000313" key="3">
    <source>
        <dbReference type="Proteomes" id="UP001203852"/>
    </source>
</evidence>
<protein>
    <submittedName>
        <fullName evidence="2">Uncharacterized protein</fullName>
    </submittedName>
</protein>
<feature type="region of interest" description="Disordered" evidence="1">
    <location>
        <begin position="1"/>
        <end position="69"/>
    </location>
</feature>
<reference evidence="2" key="1">
    <citation type="journal article" date="2022" name="bioRxiv">
        <title>Deciphering the potential niche of two novel black yeast fungi from a biological soil crust based on their genomes, phenotypes, and melanin regulation.</title>
        <authorList>
            <consortium name="DOE Joint Genome Institute"/>
            <person name="Carr E.C."/>
            <person name="Barton Q."/>
            <person name="Grambo S."/>
            <person name="Sullivan M."/>
            <person name="Renfro C.M."/>
            <person name="Kuo A."/>
            <person name="Pangilinan J."/>
            <person name="Lipzen A."/>
            <person name="Keymanesh K."/>
            <person name="Savage E."/>
            <person name="Barry K."/>
            <person name="Grigoriev I.V."/>
            <person name="Riekhof W.R."/>
            <person name="Harris S.S."/>
        </authorList>
    </citation>
    <scope>NUCLEOTIDE SEQUENCE</scope>
    <source>
        <strain evidence="2">JF 03-4F</strain>
    </source>
</reference>
<organism evidence="2 3">
    <name type="scientific">Exophiala viscosa</name>
    <dbReference type="NCBI Taxonomy" id="2486360"/>
    <lineage>
        <taxon>Eukaryota</taxon>
        <taxon>Fungi</taxon>
        <taxon>Dikarya</taxon>
        <taxon>Ascomycota</taxon>
        <taxon>Pezizomycotina</taxon>
        <taxon>Eurotiomycetes</taxon>
        <taxon>Chaetothyriomycetidae</taxon>
        <taxon>Chaetothyriales</taxon>
        <taxon>Herpotrichiellaceae</taxon>
        <taxon>Exophiala</taxon>
    </lineage>
</organism>
<feature type="compositionally biased region" description="Basic and acidic residues" evidence="1">
    <location>
        <begin position="19"/>
        <end position="47"/>
    </location>
</feature>
<evidence type="ECO:0000313" key="2">
    <source>
        <dbReference type="EMBL" id="KAI1616396.1"/>
    </source>
</evidence>
<feature type="compositionally biased region" description="Basic residues" evidence="1">
    <location>
        <begin position="1"/>
        <end position="12"/>
    </location>
</feature>
<gene>
    <name evidence="2" type="ORF">EDD36DRAFT_134376</name>
</gene>
<proteinExistence type="predicted"/>